<organism evidence="1">
    <name type="scientific">Solivirus sp</name>
    <dbReference type="NCBI Taxonomy" id="2487772"/>
    <lineage>
        <taxon>Viruses</taxon>
        <taxon>Pithoviruses</taxon>
    </lineage>
</organism>
<accession>A0A3G5AF93</accession>
<evidence type="ECO:0000313" key="1">
    <source>
        <dbReference type="EMBL" id="AYV85847.1"/>
    </source>
</evidence>
<gene>
    <name evidence="1" type="ORF">Solivirus1_4</name>
</gene>
<sequence>MYFTNLKSAHFSVIYGIEVRFIKDEFVSQSIDFQILAANPSCQILECVKINYRDSRIYFESCHETHFTSRR</sequence>
<proteinExistence type="predicted"/>
<dbReference type="EMBL" id="MK072489">
    <property type="protein sequence ID" value="AYV85847.1"/>
    <property type="molecule type" value="Genomic_DNA"/>
</dbReference>
<reference evidence="1" key="1">
    <citation type="submission" date="2018-10" db="EMBL/GenBank/DDBJ databases">
        <title>Hidden diversity of soil giant viruses.</title>
        <authorList>
            <person name="Schulz F."/>
            <person name="Alteio L."/>
            <person name="Goudeau D."/>
            <person name="Ryan E.M."/>
            <person name="Malmstrom R.R."/>
            <person name="Blanchard J."/>
            <person name="Woyke T."/>
        </authorList>
    </citation>
    <scope>NUCLEOTIDE SEQUENCE</scope>
    <source>
        <strain evidence="1">SOV1</strain>
    </source>
</reference>
<name>A0A3G5AF93_9VIRU</name>
<protein>
    <submittedName>
        <fullName evidence="1">Uncharacterized protein</fullName>
    </submittedName>
</protein>